<dbReference type="SMART" id="SM00212">
    <property type="entry name" value="UBCc"/>
    <property type="match status" value="1"/>
</dbReference>
<name>A0A6P8HLQ4_ACTTE</name>
<dbReference type="InterPro" id="IPR023313">
    <property type="entry name" value="UBQ-conjugating_AS"/>
</dbReference>
<keyword evidence="3 8" id="KW-0547">Nucleotide-binding</keyword>
<dbReference type="PROSITE" id="PS50127">
    <property type="entry name" value="UBC_2"/>
    <property type="match status" value="1"/>
</dbReference>
<dbReference type="EC" id="2.3.2.23" evidence="1"/>
<dbReference type="OrthoDB" id="19692at2759"/>
<evidence type="ECO:0000313" key="11">
    <source>
        <dbReference type="RefSeq" id="XP_031557334.1"/>
    </source>
</evidence>
<accession>A0A6P8HLQ4</accession>
<dbReference type="CDD" id="cd23795">
    <property type="entry name" value="UBCc_UBE2G1"/>
    <property type="match status" value="1"/>
</dbReference>
<dbReference type="Pfam" id="PF00179">
    <property type="entry name" value="UQ_con"/>
    <property type="match status" value="1"/>
</dbReference>
<evidence type="ECO:0000256" key="4">
    <source>
        <dbReference type="ARBA" id="ARBA00022786"/>
    </source>
</evidence>
<reference evidence="11" key="1">
    <citation type="submission" date="2025-08" db="UniProtKB">
        <authorList>
            <consortium name="RefSeq"/>
        </authorList>
    </citation>
    <scope>IDENTIFICATION</scope>
    <source>
        <tissue evidence="11">Tentacle</tissue>
    </source>
</reference>
<organism evidence="10 11">
    <name type="scientific">Actinia tenebrosa</name>
    <name type="common">Australian red waratah sea anemone</name>
    <dbReference type="NCBI Taxonomy" id="6105"/>
    <lineage>
        <taxon>Eukaryota</taxon>
        <taxon>Metazoa</taxon>
        <taxon>Cnidaria</taxon>
        <taxon>Anthozoa</taxon>
        <taxon>Hexacorallia</taxon>
        <taxon>Actiniaria</taxon>
        <taxon>Actiniidae</taxon>
        <taxon>Actinia</taxon>
    </lineage>
</organism>
<gene>
    <name evidence="11" type="primary">LOC116293971</name>
</gene>
<dbReference type="PANTHER" id="PTHR24067">
    <property type="entry name" value="UBIQUITIN-CONJUGATING ENZYME E2"/>
    <property type="match status" value="1"/>
</dbReference>
<feature type="domain" description="UBC core" evidence="9">
    <location>
        <begin position="6"/>
        <end position="167"/>
    </location>
</feature>
<dbReference type="GO" id="GO:0032446">
    <property type="term" value="P:protein modification by small protein conjugation"/>
    <property type="evidence" value="ECO:0007669"/>
    <property type="project" value="UniProtKB-ARBA"/>
</dbReference>
<evidence type="ECO:0000259" key="9">
    <source>
        <dbReference type="PROSITE" id="PS50127"/>
    </source>
</evidence>
<dbReference type="SUPFAM" id="SSF54495">
    <property type="entry name" value="UBC-like"/>
    <property type="match status" value="1"/>
</dbReference>
<proteinExistence type="inferred from homology"/>
<sequence length="168" mass="19259">MGSVDQAALLLKKQLRDLNRDPSEMFSAGLISDDDIYKWEVIIVGPADTFYEGGLFKAHLVFPKEYPQRPPKMKFVSEIWHPNVHQNGEVCISILHEPGEDKYGYEHASERWLPVHSVESILMSVISMLADPNDKSPANVDAAKDWRHSYKTDFKKKVKRCVRLTEDC</sequence>
<comment type="function">
    <text evidence="6">Accepts ubiquitin from the E1 complex and catalyzes its covalent attachment to other proteins. In vitro catalyzes 'Lys-48'-, as well as 'Lys-63'-linked polyubiquitination. May be involved in degradation of muscle-specific proteins. Mediates polyubiquitination of CYP3A4.</text>
</comment>
<dbReference type="Proteomes" id="UP000515163">
    <property type="component" value="Unplaced"/>
</dbReference>
<keyword evidence="2" id="KW-0808">Transferase</keyword>
<evidence type="ECO:0000256" key="8">
    <source>
        <dbReference type="RuleBase" id="RU362109"/>
    </source>
</evidence>
<dbReference type="GeneID" id="116293971"/>
<evidence type="ECO:0000256" key="3">
    <source>
        <dbReference type="ARBA" id="ARBA00022741"/>
    </source>
</evidence>
<keyword evidence="5 8" id="KW-0067">ATP-binding</keyword>
<keyword evidence="10" id="KW-1185">Reference proteome</keyword>
<keyword evidence="4 8" id="KW-0833">Ubl conjugation pathway</keyword>
<evidence type="ECO:0000256" key="2">
    <source>
        <dbReference type="ARBA" id="ARBA00022679"/>
    </source>
</evidence>
<dbReference type="FunFam" id="3.10.110.10:FF:000018">
    <property type="entry name" value="Ubiquitin-conjugating enzyme E2 G1"/>
    <property type="match status" value="1"/>
</dbReference>
<dbReference type="AlphaFoldDB" id="A0A6P8HLQ4"/>
<evidence type="ECO:0000256" key="5">
    <source>
        <dbReference type="ARBA" id="ARBA00022840"/>
    </source>
</evidence>
<dbReference type="FunCoup" id="A0A6P8HLQ4">
    <property type="interactions" value="1596"/>
</dbReference>
<feature type="active site" description="Glycyl thioester intermediate" evidence="7">
    <location>
        <position position="91"/>
    </location>
</feature>
<dbReference type="PROSITE" id="PS00183">
    <property type="entry name" value="UBC_1"/>
    <property type="match status" value="1"/>
</dbReference>
<evidence type="ECO:0000256" key="6">
    <source>
        <dbReference type="ARBA" id="ARBA00053162"/>
    </source>
</evidence>
<protein>
    <recommendedName>
        <fullName evidence="1">E2 ubiquitin-conjugating enzyme</fullName>
        <ecNumber evidence="1">2.3.2.23</ecNumber>
    </recommendedName>
</protein>
<comment type="similarity">
    <text evidence="8">Belongs to the ubiquitin-conjugating enzyme family.</text>
</comment>
<evidence type="ECO:0000256" key="1">
    <source>
        <dbReference type="ARBA" id="ARBA00012486"/>
    </source>
</evidence>
<evidence type="ECO:0000313" key="10">
    <source>
        <dbReference type="Proteomes" id="UP000515163"/>
    </source>
</evidence>
<dbReference type="GO" id="GO:0005524">
    <property type="term" value="F:ATP binding"/>
    <property type="evidence" value="ECO:0007669"/>
    <property type="project" value="UniProtKB-UniRule"/>
</dbReference>
<dbReference type="InParanoid" id="A0A6P8HLQ4"/>
<dbReference type="InterPro" id="IPR050113">
    <property type="entry name" value="Ub_conjugating_enzyme"/>
</dbReference>
<dbReference type="RefSeq" id="XP_031557334.1">
    <property type="nucleotide sequence ID" value="XM_031701474.1"/>
</dbReference>
<dbReference type="InterPro" id="IPR016135">
    <property type="entry name" value="UBQ-conjugating_enzyme/RWD"/>
</dbReference>
<evidence type="ECO:0000256" key="7">
    <source>
        <dbReference type="PROSITE-ProRule" id="PRU10133"/>
    </source>
</evidence>
<dbReference type="Gene3D" id="3.10.110.10">
    <property type="entry name" value="Ubiquitin Conjugating Enzyme"/>
    <property type="match status" value="1"/>
</dbReference>
<dbReference type="KEGG" id="aten:116293971"/>
<dbReference type="InterPro" id="IPR000608">
    <property type="entry name" value="UBC"/>
</dbReference>
<dbReference type="GO" id="GO:0061631">
    <property type="term" value="F:ubiquitin conjugating enzyme activity"/>
    <property type="evidence" value="ECO:0007669"/>
    <property type="project" value="UniProtKB-EC"/>
</dbReference>